<evidence type="ECO:0000313" key="2">
    <source>
        <dbReference type="Proteomes" id="UP001268864"/>
    </source>
</evidence>
<dbReference type="EMBL" id="JAMQOS010000005">
    <property type="protein sequence ID" value="MDS0283376.1"/>
    <property type="molecule type" value="Genomic_DNA"/>
</dbReference>
<dbReference type="InterPro" id="IPR003749">
    <property type="entry name" value="ThiS/MoaD-like"/>
</dbReference>
<dbReference type="InterPro" id="IPR054834">
    <property type="entry name" value="SAMP1_3"/>
</dbReference>
<gene>
    <name evidence="1" type="ORF">NDI86_14695</name>
</gene>
<dbReference type="Gene3D" id="3.10.20.30">
    <property type="match status" value="1"/>
</dbReference>
<proteinExistence type="predicted"/>
<organism evidence="1 2">
    <name type="scientific">Haloarcula onubensis</name>
    <dbReference type="NCBI Taxonomy" id="2950539"/>
    <lineage>
        <taxon>Archaea</taxon>
        <taxon>Methanobacteriati</taxon>
        <taxon>Methanobacteriota</taxon>
        <taxon>Stenosarchaea group</taxon>
        <taxon>Halobacteria</taxon>
        <taxon>Halobacteriales</taxon>
        <taxon>Haloarculaceae</taxon>
        <taxon>Haloarcula</taxon>
    </lineage>
</organism>
<name>A0ABU2FT03_9EURY</name>
<sequence>MEWKLFAHLRDAAGGDSVSVDVDPDATVEEALAALVEAEPALRAELFEDGALADHIRLLVDGEDAFAAREGLETEVRADTELALFPPVSGG</sequence>
<accession>A0ABU2FT03</accession>
<dbReference type="InterPro" id="IPR016155">
    <property type="entry name" value="Mopterin_synth/thiamin_S_b"/>
</dbReference>
<dbReference type="SUPFAM" id="SSF54285">
    <property type="entry name" value="MoaD/ThiS"/>
    <property type="match status" value="1"/>
</dbReference>
<protein>
    <submittedName>
        <fullName evidence="1">MoaD family protein</fullName>
    </submittedName>
</protein>
<dbReference type="NCBIfam" id="TIGR01687">
    <property type="entry name" value="moaD_arch"/>
    <property type="match status" value="1"/>
</dbReference>
<keyword evidence="2" id="KW-1185">Reference proteome</keyword>
<dbReference type="InterPro" id="IPR010038">
    <property type="entry name" value="MoaD_arc-typ"/>
</dbReference>
<comment type="caution">
    <text evidence="1">The sequence shown here is derived from an EMBL/GenBank/DDBJ whole genome shotgun (WGS) entry which is preliminary data.</text>
</comment>
<dbReference type="InterPro" id="IPR012675">
    <property type="entry name" value="Beta-grasp_dom_sf"/>
</dbReference>
<dbReference type="RefSeq" id="WP_310901210.1">
    <property type="nucleotide sequence ID" value="NZ_JAMQOS010000005.1"/>
</dbReference>
<dbReference type="PANTHER" id="PTHR38031:SF1">
    <property type="entry name" value="SULFUR CARRIER PROTEIN CYSO"/>
    <property type="match status" value="1"/>
</dbReference>
<dbReference type="InterPro" id="IPR052045">
    <property type="entry name" value="Sulfur_Carrier/Prot_Modifier"/>
</dbReference>
<dbReference type="Pfam" id="PF02597">
    <property type="entry name" value="ThiS"/>
    <property type="match status" value="1"/>
</dbReference>
<evidence type="ECO:0000313" key="1">
    <source>
        <dbReference type="EMBL" id="MDS0283376.1"/>
    </source>
</evidence>
<dbReference type="NCBIfam" id="NF041918">
    <property type="entry name" value="SAMP1"/>
    <property type="match status" value="1"/>
</dbReference>
<reference evidence="1 2" key="1">
    <citation type="submission" date="2022-06" db="EMBL/GenBank/DDBJ databases">
        <title>Halomicroarcula sp. a new haloarchaeum isolate from saline soil.</title>
        <authorList>
            <person name="Strakova D."/>
            <person name="Galisteo C."/>
            <person name="Sanchez-Porro C."/>
            <person name="Ventosa A."/>
        </authorList>
    </citation>
    <scope>NUCLEOTIDE SEQUENCE [LARGE SCALE GENOMIC DNA]</scope>
    <source>
        <strain evidence="1 2">S3CR25-11</strain>
    </source>
</reference>
<dbReference type="Proteomes" id="UP001268864">
    <property type="component" value="Unassembled WGS sequence"/>
</dbReference>
<dbReference type="PANTHER" id="PTHR38031">
    <property type="entry name" value="SULFUR CARRIER PROTEIN SLR0821-RELATED"/>
    <property type="match status" value="1"/>
</dbReference>